<dbReference type="EC" id="2.1.1.35" evidence="1"/>
<dbReference type="EMBL" id="QTSX02000069">
    <property type="protein sequence ID" value="KAJ9089047.1"/>
    <property type="molecule type" value="Genomic_DNA"/>
</dbReference>
<reference evidence="1" key="1">
    <citation type="submission" date="2022-04" db="EMBL/GenBank/DDBJ databases">
        <title>Genome of the entomopathogenic fungus Entomophthora muscae.</title>
        <authorList>
            <person name="Elya C."/>
            <person name="Lovett B.R."/>
            <person name="Lee E."/>
            <person name="Macias A.M."/>
            <person name="Hajek A.E."/>
            <person name="De Bivort B.L."/>
            <person name="Kasson M.T."/>
            <person name="De Fine Licht H.H."/>
            <person name="Stajich J.E."/>
        </authorList>
    </citation>
    <scope>NUCLEOTIDE SEQUENCE</scope>
    <source>
        <strain evidence="1">Berkeley</strain>
    </source>
</reference>
<accession>A0ACC2UQ35</accession>
<evidence type="ECO:0000313" key="1">
    <source>
        <dbReference type="EMBL" id="KAJ9089047.1"/>
    </source>
</evidence>
<keyword evidence="1" id="KW-0808">Transferase</keyword>
<organism evidence="1 2">
    <name type="scientific">Entomophthora muscae</name>
    <dbReference type="NCBI Taxonomy" id="34485"/>
    <lineage>
        <taxon>Eukaryota</taxon>
        <taxon>Fungi</taxon>
        <taxon>Fungi incertae sedis</taxon>
        <taxon>Zoopagomycota</taxon>
        <taxon>Entomophthoromycotina</taxon>
        <taxon>Entomophthoromycetes</taxon>
        <taxon>Entomophthorales</taxon>
        <taxon>Entomophthoraceae</taxon>
        <taxon>Entomophthora</taxon>
    </lineage>
</organism>
<sequence length="625" mass="70060">MVLIKSSQLFKPIALLNQYRCAYSLSRQWSNFPSVYRSKRSIFARNFFYCPEQNMSAIDAEVKVKDDGSCVATLLEDSTKPVEKARPTKKAKVKKPKPMDNDPIISMDLHSLSSKLINSEQNEEFRKALFSEYLPYQRFETYELEIVKIASDGSGIGMDKEKPDWYVIVPFTAIGDKVRAKVYSHCKGYSEADLVEVIVAAKERRDVLPCKYAGTCGGCQWQHFDYEKQLSLKAEHLKRAFLYGSRPLLHMIPFDSPERSPLQTSYRTKLTPHFEIKKDQSSVPAIGFQIKGRRNILDIEECVLATPAVNEGYQKERERVAETYSRYPRGATLIIRESLADDESITTITNHKAQVTQKVGNIKFQYPSGSFFQINGSILPRLTEYVMDEIKSAPGLTQPPRFLLDVYCGSGLFTVACSSAFERVVGVDVSDQSISCAGQNATINGLTNCSFKLGNAEIIFDGLDFKGEDTAVIIDPPRKGCSQDFIRQLIEFGPSVIVYVSCNPFSQAQDLLQLLSLCGGAAAQEAIGSLPLNGSVLSHQEILDMAPDYVSPAEVVDEQKWESFSKTADKAFVSQYKKYLVPPPDSSAFTYRIVKAKPFDMFPQTKHIESLLTLVKVPIQQPLIE</sequence>
<evidence type="ECO:0000313" key="2">
    <source>
        <dbReference type="Proteomes" id="UP001165960"/>
    </source>
</evidence>
<dbReference type="Proteomes" id="UP001165960">
    <property type="component" value="Unassembled WGS sequence"/>
</dbReference>
<protein>
    <submittedName>
        <fullName evidence="1">tRNA(M5U54)methyltransferase</fullName>
        <ecNumber evidence="1">2.1.1.35</ecNumber>
    </submittedName>
</protein>
<proteinExistence type="predicted"/>
<comment type="caution">
    <text evidence="1">The sequence shown here is derived from an EMBL/GenBank/DDBJ whole genome shotgun (WGS) entry which is preliminary data.</text>
</comment>
<gene>
    <name evidence="1" type="primary">TRM2</name>
    <name evidence="1" type="ORF">DSO57_1016836</name>
</gene>
<keyword evidence="1" id="KW-0489">Methyltransferase</keyword>
<name>A0ACC2UQ35_9FUNG</name>
<keyword evidence="2" id="KW-1185">Reference proteome</keyword>